<dbReference type="KEGG" id="sog:RA178_05495"/>
<name>A0AA50KGU7_9GAMM</name>
<accession>A0AA50KGU7</accession>
<feature type="coiled-coil region" evidence="1">
    <location>
        <begin position="125"/>
        <end position="152"/>
    </location>
</feature>
<dbReference type="AlphaFoldDB" id="A0AA50KGU7"/>
<dbReference type="EMBL" id="CP132914">
    <property type="protein sequence ID" value="WMB74071.1"/>
    <property type="molecule type" value="Genomic_DNA"/>
</dbReference>
<organism evidence="2">
    <name type="scientific">Shewanella oncorhynchi</name>
    <dbReference type="NCBI Taxonomy" id="2726434"/>
    <lineage>
        <taxon>Bacteria</taxon>
        <taxon>Pseudomonadati</taxon>
        <taxon>Pseudomonadota</taxon>
        <taxon>Gammaproteobacteria</taxon>
        <taxon>Alteromonadales</taxon>
        <taxon>Shewanellaceae</taxon>
        <taxon>Shewanella</taxon>
    </lineage>
</organism>
<sequence>MNHPTRTSFLNDVAEHQLTILKDDGVFRHMVLSQGSFEHRFEITTWPQHLCISGDMGCYVFSRVQDMFSFFRQSGDDWGVNASYWEEKVLAECKTDGTREFDAKEADQRLEQFLQWFIEGQDPTNEEEAEAINSATNAVKEFTQNRENAEWDVVYRLNNWDEGDAGGMTLDDFWDGWKDPFTYRFIWCCYAIVFAIRQYDEATQSKEAA</sequence>
<proteinExistence type="predicted"/>
<gene>
    <name evidence="2" type="ORF">RA178_05495</name>
</gene>
<dbReference type="RefSeq" id="WP_306684859.1">
    <property type="nucleotide sequence ID" value="NZ_CP132914.1"/>
</dbReference>
<dbReference type="Proteomes" id="UP001236800">
    <property type="component" value="Chromosome"/>
</dbReference>
<protein>
    <submittedName>
        <fullName evidence="2">Uncharacterized protein</fullName>
    </submittedName>
</protein>
<evidence type="ECO:0000256" key="1">
    <source>
        <dbReference type="SAM" id="Coils"/>
    </source>
</evidence>
<keyword evidence="1" id="KW-0175">Coiled coil</keyword>
<evidence type="ECO:0000313" key="2">
    <source>
        <dbReference type="EMBL" id="WMB74071.1"/>
    </source>
</evidence>
<dbReference type="GeneID" id="301338617"/>
<reference evidence="2" key="1">
    <citation type="submission" date="2023-08" db="EMBL/GenBank/DDBJ databases">
        <title>Complete genome sequence of Shewanella oncorhynchi Z-P2, a siderophore putrebactin-producing bacterium.</title>
        <authorList>
            <person name="Zhang Y."/>
        </authorList>
    </citation>
    <scope>NUCLEOTIDE SEQUENCE</scope>
    <source>
        <strain evidence="2">Z-P2</strain>
    </source>
</reference>